<dbReference type="EMBL" id="UOGE01000098">
    <property type="protein sequence ID" value="VAX24942.1"/>
    <property type="molecule type" value="Genomic_DNA"/>
</dbReference>
<reference evidence="2" key="1">
    <citation type="submission" date="2018-06" db="EMBL/GenBank/DDBJ databases">
        <authorList>
            <person name="Zhirakovskaya E."/>
        </authorList>
    </citation>
    <scope>NUCLEOTIDE SEQUENCE</scope>
</reference>
<sequence length="41" mass="4680">MPKKENIRAGKYINQPTGYKAFMPNPLPPEPPLHMDAEMQV</sequence>
<protein>
    <submittedName>
        <fullName evidence="2">Uncharacterized protein</fullName>
    </submittedName>
</protein>
<evidence type="ECO:0000313" key="2">
    <source>
        <dbReference type="EMBL" id="VAX24942.1"/>
    </source>
</evidence>
<feature type="non-terminal residue" evidence="2">
    <location>
        <position position="41"/>
    </location>
</feature>
<dbReference type="AlphaFoldDB" id="A0A3B1C9V4"/>
<organism evidence="2">
    <name type="scientific">hydrothermal vent metagenome</name>
    <dbReference type="NCBI Taxonomy" id="652676"/>
    <lineage>
        <taxon>unclassified sequences</taxon>
        <taxon>metagenomes</taxon>
        <taxon>ecological metagenomes</taxon>
    </lineage>
</organism>
<evidence type="ECO:0000256" key="1">
    <source>
        <dbReference type="SAM" id="MobiDB-lite"/>
    </source>
</evidence>
<proteinExistence type="predicted"/>
<name>A0A3B1C9V4_9ZZZZ</name>
<feature type="region of interest" description="Disordered" evidence="1">
    <location>
        <begin position="18"/>
        <end position="41"/>
    </location>
</feature>
<accession>A0A3B1C9V4</accession>
<gene>
    <name evidence="2" type="ORF">MNBD_NITROSPINAE02-1847</name>
</gene>